<dbReference type="PANTHER" id="PTHR48081:SF8">
    <property type="entry name" value="ALPHA_BETA HYDROLASE FOLD-3 DOMAIN-CONTAINING PROTEIN-RELATED"/>
    <property type="match status" value="1"/>
</dbReference>
<dbReference type="Proteomes" id="UP001271007">
    <property type="component" value="Unassembled WGS sequence"/>
</dbReference>
<name>A0AAJ0GAX2_9PEZI</name>
<accession>A0AAJ0GAX2</accession>
<comment type="caution">
    <text evidence="3">The sequence shown here is derived from an EMBL/GenBank/DDBJ whole genome shotgun (WGS) entry which is preliminary data.</text>
</comment>
<dbReference type="GO" id="GO:0016787">
    <property type="term" value="F:hydrolase activity"/>
    <property type="evidence" value="ECO:0007669"/>
    <property type="project" value="UniProtKB-KW"/>
</dbReference>
<dbReference type="InterPro" id="IPR029058">
    <property type="entry name" value="AB_hydrolase_fold"/>
</dbReference>
<protein>
    <recommendedName>
        <fullName evidence="2">Alpha/beta hydrolase fold-3 domain-containing protein</fullName>
    </recommendedName>
</protein>
<dbReference type="AlphaFoldDB" id="A0AAJ0GAX2"/>
<dbReference type="PANTHER" id="PTHR48081">
    <property type="entry name" value="AB HYDROLASE SUPERFAMILY PROTEIN C4A8.06C"/>
    <property type="match status" value="1"/>
</dbReference>
<sequence length="350" mass="38106">MLLSKEELEQSSHLDQSIHDFLSNAQMPPPDVNVPVHLMVRQQLKTQSTTLVEKLGQPPKGTEEFYKEIPVRDGFSSSLKIHKPTNGGGPLVVLAFGGGFLGGDNDQLSEYSRALVQLFGATVVNISYRVGPENKFPQAQHDAWDSLIWIAENAKGEELSADPSMGFVMGGVSAGGALMACLSRQFQEAPLAHPLTGQWLCIPAVMDNAGIPEKYKSYHISREQNSNNPTMPSAMLDAMIQLSEIDTNSELAFAVHSKTDVGGQPKTYFQVAGMDPLRDDGLIYEDMLKEAGVSTKLDFYPGAVHGHQMMVGMLDLGKRTNIDTLVGFGWLLGKEISREEAAKAFGIDVV</sequence>
<gene>
    <name evidence="3" type="ORF">LTR09_010817</name>
</gene>
<organism evidence="3 4">
    <name type="scientific">Extremus antarcticus</name>
    <dbReference type="NCBI Taxonomy" id="702011"/>
    <lineage>
        <taxon>Eukaryota</taxon>
        <taxon>Fungi</taxon>
        <taxon>Dikarya</taxon>
        <taxon>Ascomycota</taxon>
        <taxon>Pezizomycotina</taxon>
        <taxon>Dothideomycetes</taxon>
        <taxon>Dothideomycetidae</taxon>
        <taxon>Mycosphaerellales</taxon>
        <taxon>Extremaceae</taxon>
        <taxon>Extremus</taxon>
    </lineage>
</organism>
<keyword evidence="4" id="KW-1185">Reference proteome</keyword>
<keyword evidence="1" id="KW-0378">Hydrolase</keyword>
<reference evidence="3" key="1">
    <citation type="submission" date="2023-04" db="EMBL/GenBank/DDBJ databases">
        <title>Black Yeasts Isolated from many extreme environments.</title>
        <authorList>
            <person name="Coleine C."/>
            <person name="Stajich J.E."/>
            <person name="Selbmann L."/>
        </authorList>
    </citation>
    <scope>NUCLEOTIDE SEQUENCE</scope>
    <source>
        <strain evidence="3">CCFEE 5312</strain>
    </source>
</reference>
<proteinExistence type="predicted"/>
<evidence type="ECO:0000259" key="2">
    <source>
        <dbReference type="Pfam" id="PF07859"/>
    </source>
</evidence>
<dbReference type="EMBL" id="JAWDJX010000056">
    <property type="protein sequence ID" value="KAK3047842.1"/>
    <property type="molecule type" value="Genomic_DNA"/>
</dbReference>
<evidence type="ECO:0000313" key="3">
    <source>
        <dbReference type="EMBL" id="KAK3047842.1"/>
    </source>
</evidence>
<dbReference type="InterPro" id="IPR013094">
    <property type="entry name" value="AB_hydrolase_3"/>
</dbReference>
<evidence type="ECO:0000256" key="1">
    <source>
        <dbReference type="ARBA" id="ARBA00022801"/>
    </source>
</evidence>
<dbReference type="Pfam" id="PF07859">
    <property type="entry name" value="Abhydrolase_3"/>
    <property type="match status" value="1"/>
</dbReference>
<evidence type="ECO:0000313" key="4">
    <source>
        <dbReference type="Proteomes" id="UP001271007"/>
    </source>
</evidence>
<feature type="domain" description="Alpha/beta hydrolase fold-3" evidence="2">
    <location>
        <begin position="93"/>
        <end position="307"/>
    </location>
</feature>
<dbReference type="InterPro" id="IPR050300">
    <property type="entry name" value="GDXG_lipolytic_enzyme"/>
</dbReference>
<dbReference type="Gene3D" id="3.40.50.1820">
    <property type="entry name" value="alpha/beta hydrolase"/>
    <property type="match status" value="1"/>
</dbReference>
<dbReference type="SUPFAM" id="SSF53474">
    <property type="entry name" value="alpha/beta-Hydrolases"/>
    <property type="match status" value="1"/>
</dbReference>